<dbReference type="AlphaFoldDB" id="A0A6V8HAB8"/>
<keyword evidence="3" id="KW-1185">Reference proteome</keyword>
<protein>
    <submittedName>
        <fullName evidence="2">Uncharacterized protein</fullName>
    </submittedName>
</protein>
<evidence type="ECO:0000256" key="1">
    <source>
        <dbReference type="SAM" id="MobiDB-lite"/>
    </source>
</evidence>
<reference evidence="3" key="1">
    <citation type="journal article" date="2015" name="Genome Announc.">
        <title>Draft genome sequence of Talaromyces cellulolyticus strain Y-94, a source of lignocellulosic biomass-degrading enzymes.</title>
        <authorList>
            <person name="Fujii T."/>
            <person name="Koike H."/>
            <person name="Sawayama S."/>
            <person name="Yano S."/>
            <person name="Inoue H."/>
        </authorList>
    </citation>
    <scope>NUCLEOTIDE SEQUENCE [LARGE SCALE GENOMIC DNA]</scope>
    <source>
        <strain evidence="3">Y-94</strain>
    </source>
</reference>
<evidence type="ECO:0000313" key="2">
    <source>
        <dbReference type="EMBL" id="GAM38337.1"/>
    </source>
</evidence>
<comment type="caution">
    <text evidence="2">The sequence shown here is derived from an EMBL/GenBank/DDBJ whole genome shotgun (WGS) entry which is preliminary data.</text>
</comment>
<proteinExistence type="predicted"/>
<accession>A0A6V8HAB8</accession>
<dbReference type="Proteomes" id="UP000053095">
    <property type="component" value="Unassembled WGS sequence"/>
</dbReference>
<name>A0A6V8HAB8_TALPI</name>
<evidence type="ECO:0000313" key="3">
    <source>
        <dbReference type="Proteomes" id="UP000053095"/>
    </source>
</evidence>
<dbReference type="PANTHER" id="PTHR40788:SF2">
    <property type="entry name" value="CLR5 DOMAIN-CONTAINING PROTEIN"/>
    <property type="match status" value="1"/>
</dbReference>
<dbReference type="PANTHER" id="PTHR40788">
    <property type="entry name" value="CLR5 DOMAIN-CONTAINING PROTEIN-RELATED"/>
    <property type="match status" value="1"/>
</dbReference>
<feature type="region of interest" description="Disordered" evidence="1">
    <location>
        <begin position="666"/>
        <end position="691"/>
    </location>
</feature>
<gene>
    <name evidence="2" type="ORF">TCE0_033f08985</name>
</gene>
<sequence length="812" mass="93949">MSSAIQNGNADFSNFNWSSIPPSFFGSLIPDIPRPSSFPTPEEVRRESRERSSEVLSDWDALQKIIDRHEERIQKRWRQKTKTKRRQILLSVWSNMPKVHRPDFEAFKNAKRKESREAYMWPHINLKDMEQPRPLLLLLKSRARNAPHLFLHADLEASKLGRGIGAIRFAFLHQYTMMFVGRTSPQKYGELISWDDHDHAFDWLNSGWGLHPGYGLLALEIQQQIYKVLLECTRQILHDITEESLIADFPVLPEPTINDEGDWHSLAAVAADAPYRLPAGLDLDSIITIIDGKRSASEDHLLALREDPGYFAGVVNAYKEHRQEILLDTRSKKHPTLTPYIHPLFWNRVLGSIVCDAYMGLEVWSTLHSLLVNLRQPLSKYHSKISPEKSLPTELYDAFIDLWFALKQFMIVPVAVLKMATPASPPLRSLWVRDPPELGTSTMRVQTRENVSMSKSQTELLWILNMFWDDSSPILRVGRKTLMDELERLVQSDPKNKELVSFRIASLISDLAVFSECCHQIELYQPWASTFENGLAEREDEVRENYIKLTRGWNKFLKSFEGTSLRELRSFEDGRFHYPVEKRRNRENVELMRLAEENLDDFWRAVDAYMPVTRGMTQENAVYVMLSRLSKAIQRTPEWVEPQKQPSKPKAPEISHAEIRSELVYRTEKATEPATQTQPKTKVKSRGEPTKSANIVEPELNPRIDDAQPLFKVDKRAFKVFSTLFFQPSQSSQPGEIPWNDFLHAMASTAFAVEKLYGSVWQFSPRNSDVERSIQFHEPHPIAKIPFRMARRIGRRLNRAYGWNGDMFKSSS</sequence>
<organism evidence="2 3">
    <name type="scientific">Talaromyces pinophilus</name>
    <name type="common">Penicillium pinophilum</name>
    <dbReference type="NCBI Taxonomy" id="128442"/>
    <lineage>
        <taxon>Eukaryota</taxon>
        <taxon>Fungi</taxon>
        <taxon>Dikarya</taxon>
        <taxon>Ascomycota</taxon>
        <taxon>Pezizomycotina</taxon>
        <taxon>Eurotiomycetes</taxon>
        <taxon>Eurotiomycetidae</taxon>
        <taxon>Eurotiales</taxon>
        <taxon>Trichocomaceae</taxon>
        <taxon>Talaromyces</taxon>
        <taxon>Talaromyces sect. Talaromyces</taxon>
    </lineage>
</organism>
<dbReference type="EMBL" id="DF933829">
    <property type="protein sequence ID" value="GAM38337.1"/>
    <property type="molecule type" value="Genomic_DNA"/>
</dbReference>